<evidence type="ECO:0000256" key="2">
    <source>
        <dbReference type="ARBA" id="ARBA00022741"/>
    </source>
</evidence>
<gene>
    <name evidence="7" type="ORF">dnm_095270</name>
</gene>
<evidence type="ECO:0000256" key="3">
    <source>
        <dbReference type="ARBA" id="ARBA00022777"/>
    </source>
</evidence>
<dbReference type="AlphaFoldDB" id="A0A975BX60"/>
<dbReference type="PROSITE" id="PS50005">
    <property type="entry name" value="TPR"/>
    <property type="match status" value="2"/>
</dbReference>
<dbReference type="SUPFAM" id="SSF52540">
    <property type="entry name" value="P-loop containing nucleoside triphosphate hydrolases"/>
    <property type="match status" value="1"/>
</dbReference>
<dbReference type="RefSeq" id="WP_207680376.1">
    <property type="nucleotide sequence ID" value="NZ_CP061800.1"/>
</dbReference>
<accession>A0A975BX60</accession>
<dbReference type="SMART" id="SM00220">
    <property type="entry name" value="S_TKc"/>
    <property type="match status" value="1"/>
</dbReference>
<dbReference type="GO" id="GO:0004674">
    <property type="term" value="F:protein serine/threonine kinase activity"/>
    <property type="evidence" value="ECO:0007669"/>
    <property type="project" value="TreeGrafter"/>
</dbReference>
<protein>
    <submittedName>
        <fullName evidence="7">Tetratricopeptide repeat-containing protein</fullName>
    </submittedName>
</protein>
<feature type="repeat" description="TPR" evidence="5">
    <location>
        <begin position="408"/>
        <end position="441"/>
    </location>
</feature>
<dbReference type="KEGG" id="dmm:dnm_095270"/>
<dbReference type="InterPro" id="IPR019734">
    <property type="entry name" value="TPR_rpt"/>
</dbReference>
<keyword evidence="3" id="KW-0418">Kinase</keyword>
<sequence length="965" mass="111157">MIFNTNPYIVGKPVGGTRAFVGRANILQKVLRFIREPYENTMVFYGKKHIGKTSVLQELTVRLPRKGPYVPIYFDLQDKASFSPEQVIRYLTHQILHILDISPSDHLKAFFDSQKAVSDTPGDGDILIKFQKIFLPYVLSRLPEGASLILLFDEFDMLDNFGNEPSVSVLFPYLRNLMTMSPALETKKQTLSDTRRLKFVFTVARRPKDLSRACLSLFRGIKFHHISLLSQKDLSELVYLSKQNASLKWPDELLIQIRHLTGGHACLTQWLCRTIWEKIYDKNPEEVPVVQAKDIEMAVPEALENAKDTLEHLWEGLGLAERVVASALAETGSQTISREEFEKHLRGSGAHILIGDLQNVPKSLKEWDLIEPEGNGYRIRIEMWRQWLIQYKPLARVREEIQKILETSEQLFKAARKFYKSGELEEASPLLQQVVHLDPSQRKAYQMLAEIFLAQGNTDEALKSLESLYKHNPWTARPRLVQALISQTRHKKQETEKLALYEKILELDPRQPEAVSEYKKIYEKQGDMAYENNELYKAMEAYKKIGAKEKAEKVKKRLRLENLYQQALDALKKNKKETAQKLLAKVLSEEPSFREATRYMHMAVTGMDIISFKNPITGFRESSLEKIWPDFKSVSHKFQKWLPSSKLTSEKLGGIGTYKLIRKIASGGMADLFLAVNEKGEFRRTVIIKKVLPHLVENEQFIAMFKQEARLAASLYHPNIVQIIDFYEDQNAIIMEYIRGKNLSEITDVVKTPFSVDQAVFVASQICKGLQHAHFKKHDEQRTWLNIVHRDIKPSNILISFNGEVKITDFGISKANSETMSGVMTMPGEVKGTLAYIAPEQLSEGVKHLDSRGDIYSFGLVFYEILSGKKLRHFIDEVTPIKVYKLIIQNDIVPIIKLRSDIPRELNRIVMKCLESDKESRYQNTQKLNQDLDRLRKSLNMTYDASNLADFMKKYFRDAQKDQGF</sequence>
<evidence type="ECO:0000313" key="7">
    <source>
        <dbReference type="EMBL" id="QTA93426.1"/>
    </source>
</evidence>
<dbReference type="InterPro" id="IPR000719">
    <property type="entry name" value="Prot_kinase_dom"/>
</dbReference>
<dbReference type="InterPro" id="IPR011009">
    <property type="entry name" value="Kinase-like_dom_sf"/>
</dbReference>
<evidence type="ECO:0000313" key="8">
    <source>
        <dbReference type="Proteomes" id="UP000663722"/>
    </source>
</evidence>
<dbReference type="InterPro" id="IPR027417">
    <property type="entry name" value="P-loop_NTPase"/>
</dbReference>
<evidence type="ECO:0000256" key="4">
    <source>
        <dbReference type="ARBA" id="ARBA00022840"/>
    </source>
</evidence>
<dbReference type="Gene3D" id="3.40.50.300">
    <property type="entry name" value="P-loop containing nucleotide triphosphate hydrolases"/>
    <property type="match status" value="1"/>
</dbReference>
<feature type="repeat" description="TPR" evidence="5">
    <location>
        <begin position="442"/>
        <end position="475"/>
    </location>
</feature>
<proteinExistence type="predicted"/>
<dbReference type="PROSITE" id="PS00108">
    <property type="entry name" value="PROTEIN_KINASE_ST"/>
    <property type="match status" value="1"/>
</dbReference>
<keyword evidence="2" id="KW-0547">Nucleotide-binding</keyword>
<dbReference type="Proteomes" id="UP000663722">
    <property type="component" value="Chromosome"/>
</dbReference>
<organism evidence="7 8">
    <name type="scientific">Desulfonema magnum</name>
    <dbReference type="NCBI Taxonomy" id="45655"/>
    <lineage>
        <taxon>Bacteria</taxon>
        <taxon>Pseudomonadati</taxon>
        <taxon>Thermodesulfobacteriota</taxon>
        <taxon>Desulfobacteria</taxon>
        <taxon>Desulfobacterales</taxon>
        <taxon>Desulfococcaceae</taxon>
        <taxon>Desulfonema</taxon>
    </lineage>
</organism>
<keyword evidence="4" id="KW-0067">ATP-binding</keyword>
<dbReference type="Gene3D" id="1.10.510.10">
    <property type="entry name" value="Transferase(Phosphotransferase) domain 1"/>
    <property type="match status" value="1"/>
</dbReference>
<dbReference type="Gene3D" id="1.25.40.10">
    <property type="entry name" value="Tetratricopeptide repeat domain"/>
    <property type="match status" value="1"/>
</dbReference>
<evidence type="ECO:0000256" key="1">
    <source>
        <dbReference type="ARBA" id="ARBA00022679"/>
    </source>
</evidence>
<reference evidence="7" key="1">
    <citation type="journal article" date="2021" name="Microb. Physiol.">
        <title>Proteogenomic Insights into the Physiology of Marine, Sulfate-Reducing, Filamentous Desulfonema limicola and Desulfonema magnum.</title>
        <authorList>
            <person name="Schnaars V."/>
            <person name="Wohlbrand L."/>
            <person name="Scheve S."/>
            <person name="Hinrichs C."/>
            <person name="Reinhardt R."/>
            <person name="Rabus R."/>
        </authorList>
    </citation>
    <scope>NUCLEOTIDE SEQUENCE</scope>
    <source>
        <strain evidence="7">4be13</strain>
    </source>
</reference>
<dbReference type="InterPro" id="IPR011990">
    <property type="entry name" value="TPR-like_helical_dom_sf"/>
</dbReference>
<dbReference type="EMBL" id="CP061800">
    <property type="protein sequence ID" value="QTA93426.1"/>
    <property type="molecule type" value="Genomic_DNA"/>
</dbReference>
<evidence type="ECO:0000259" key="6">
    <source>
        <dbReference type="PROSITE" id="PS50011"/>
    </source>
</evidence>
<dbReference type="CDD" id="cd14014">
    <property type="entry name" value="STKc_PknB_like"/>
    <property type="match status" value="1"/>
</dbReference>
<dbReference type="Gene3D" id="3.30.200.20">
    <property type="entry name" value="Phosphorylase Kinase, domain 1"/>
    <property type="match status" value="1"/>
</dbReference>
<keyword evidence="8" id="KW-1185">Reference proteome</keyword>
<dbReference type="PROSITE" id="PS50011">
    <property type="entry name" value="PROTEIN_KINASE_DOM"/>
    <property type="match status" value="1"/>
</dbReference>
<dbReference type="Pfam" id="PF00069">
    <property type="entry name" value="Pkinase"/>
    <property type="match status" value="1"/>
</dbReference>
<dbReference type="PANTHER" id="PTHR43289:SF34">
    <property type="entry name" value="SERINE_THREONINE-PROTEIN KINASE YBDM-RELATED"/>
    <property type="match status" value="1"/>
</dbReference>
<dbReference type="Pfam" id="PF14559">
    <property type="entry name" value="TPR_19"/>
    <property type="match status" value="1"/>
</dbReference>
<dbReference type="InterPro" id="IPR008271">
    <property type="entry name" value="Ser/Thr_kinase_AS"/>
</dbReference>
<dbReference type="PANTHER" id="PTHR43289">
    <property type="entry name" value="MITOGEN-ACTIVATED PROTEIN KINASE KINASE KINASE 20-RELATED"/>
    <property type="match status" value="1"/>
</dbReference>
<name>A0A975BX60_9BACT</name>
<feature type="domain" description="Protein kinase" evidence="6">
    <location>
        <begin position="658"/>
        <end position="935"/>
    </location>
</feature>
<evidence type="ECO:0000256" key="5">
    <source>
        <dbReference type="PROSITE-ProRule" id="PRU00339"/>
    </source>
</evidence>
<keyword evidence="5" id="KW-0802">TPR repeat</keyword>
<dbReference type="GO" id="GO:0005524">
    <property type="term" value="F:ATP binding"/>
    <property type="evidence" value="ECO:0007669"/>
    <property type="project" value="UniProtKB-KW"/>
</dbReference>
<dbReference type="SUPFAM" id="SSF48452">
    <property type="entry name" value="TPR-like"/>
    <property type="match status" value="1"/>
</dbReference>
<keyword evidence="1" id="KW-0808">Transferase</keyword>
<dbReference type="SUPFAM" id="SSF56112">
    <property type="entry name" value="Protein kinase-like (PK-like)"/>
    <property type="match status" value="1"/>
</dbReference>